<reference evidence="5" key="3">
    <citation type="submission" date="2019-10" db="EMBL/GenBank/DDBJ databases">
        <authorList>
            <person name="Ashton P.M."/>
            <person name="Dallman T."/>
            <person name="Nair S."/>
            <person name="De Pinna E."/>
            <person name="Peters T."/>
            <person name="Grant K."/>
        </authorList>
    </citation>
    <scope>NUCLEOTIDE SEQUENCE</scope>
    <source>
        <strain evidence="4">550116</strain>
        <strain evidence="3">606246</strain>
        <strain evidence="5">815592</strain>
    </source>
</reference>
<dbReference type="EMBL" id="DAASSY010000048">
    <property type="protein sequence ID" value="HAE6909136.1"/>
    <property type="molecule type" value="Genomic_DNA"/>
</dbReference>
<evidence type="ECO:0000313" key="4">
    <source>
        <dbReference type="EMBL" id="EBX7036080.1"/>
    </source>
</evidence>
<evidence type="ECO:0000313" key="6">
    <source>
        <dbReference type="EMBL" id="HAE6057318.1"/>
    </source>
</evidence>
<feature type="transmembrane region" description="Helical" evidence="2">
    <location>
        <begin position="502"/>
        <end position="524"/>
    </location>
</feature>
<keyword evidence="2" id="KW-0812">Transmembrane</keyword>
<feature type="transmembrane region" description="Helical" evidence="2">
    <location>
        <begin position="625"/>
        <end position="644"/>
    </location>
</feature>
<dbReference type="InterPro" id="IPR027628">
    <property type="entry name" value="DotA_TraY"/>
</dbReference>
<reference evidence="6" key="1">
    <citation type="journal article" date="2018" name="Genome Biol.">
        <title>SKESA: strategic k-mer extension for scrupulous assemblies.</title>
        <authorList>
            <person name="Souvorov A."/>
            <person name="Agarwala R."/>
            <person name="Lipman D.J."/>
        </authorList>
    </citation>
    <scope>NUCLEOTIDE SEQUENCE</scope>
    <source>
        <strain evidence="6">09-1978</strain>
        <strain evidence="7">11-2088</strain>
    </source>
</reference>
<proteinExistence type="predicted"/>
<evidence type="ECO:0000256" key="2">
    <source>
        <dbReference type="SAM" id="Phobius"/>
    </source>
</evidence>
<feature type="region of interest" description="Disordered" evidence="1">
    <location>
        <begin position="720"/>
        <end position="764"/>
    </location>
</feature>
<gene>
    <name evidence="3" type="ORF">D6Q30_23580</name>
    <name evidence="4" type="ORF">DS261_22230</name>
    <name evidence="5" type="ORF">F9Y21_21775</name>
    <name evidence="6" type="ORF">G4I71_004715</name>
    <name evidence="7" type="ORF">G4L28_003879</name>
</gene>
<feature type="transmembrane region" description="Helical" evidence="2">
    <location>
        <begin position="12"/>
        <end position="31"/>
    </location>
</feature>
<evidence type="ECO:0000256" key="1">
    <source>
        <dbReference type="SAM" id="MobiDB-lite"/>
    </source>
</evidence>
<dbReference type="EMBL" id="DAASLV010000079">
    <property type="protein sequence ID" value="HAE6057318.1"/>
    <property type="molecule type" value="Genomic_DNA"/>
</dbReference>
<dbReference type="EMBL" id="AAGULE010000081">
    <property type="protein sequence ID" value="EBS1101168.1"/>
    <property type="molecule type" value="Genomic_DNA"/>
</dbReference>
<evidence type="ECO:0000313" key="7">
    <source>
        <dbReference type="EMBL" id="HAE6909136.1"/>
    </source>
</evidence>
<keyword evidence="2" id="KW-1133">Transmembrane helix</keyword>
<name>A0A626WSB2_SALTI</name>
<evidence type="ECO:0000313" key="3">
    <source>
        <dbReference type="EMBL" id="EBS1101168.1"/>
    </source>
</evidence>
<reference evidence="6" key="2">
    <citation type="submission" date="2018-07" db="EMBL/GenBank/DDBJ databases">
        <authorList>
            <consortium name="NCBI Pathogen Detection Project"/>
        </authorList>
    </citation>
    <scope>NUCLEOTIDE SEQUENCE</scope>
    <source>
        <strain evidence="6">09-1978</strain>
        <strain evidence="7">11-2088</strain>
    </source>
</reference>
<sequence>MNEKIKKRKKIFNNIIIVLLLNMLFVNFAYATEFGNPMADSYATKYGLPLFDADTSPFSIVLYLFNLATLFVAALIFLYNAVIGTVSTAHDGQILGKKWSSMMMPIRFSLAIVFMMPVAGDGGGFSAIQKIIYEAGRQGSGIADAIWAAYVPTALNGNSYIPPETSEKIKELLKNTVQSSVCVAQANKTINKSINGMTAKLFPEYKQMNDSTRFGYKSFTKAESDGRRIVGYNWGRITAPNDIFKPYTYDACGTTQLVFDTPNFDPDTNSTILVDLKKLAAEMQNIQIKQMDDLVKEADVIGKRIVNENTYTKDDALADMKRISEKYSTALKEAAKEQFAKVSLTKGVVMAQKDGWMGAGSWALRINDTVSSANSIVNNTPTSQFGNIDRNNIFIRAFDGGIFVQAGAAAALFDSALRQDPDSPKSRTGSNDAYSMQLMNMFVSNDKDMNNVKVDYFSANPMVIFSSMGGRFLDIANGAAITATTASIVSAIPFFGNVLTTVAAAFGTAFSMMFWAVVVPGLYLSYYVQMIPFFMFTTAVVMWFVLMAEALFASQLWVMMFLTATGDDFVGEQKPGLSLLFSLYMRPALYIIGLIIAITISYPIFGFINREYVNLLANTPNGDHYLWSQIGYGFGYIMIVHTIMMKIWQLPLELPENIESWMNIRGSGSVASLKGAAQETMSGTNAISKGALPAAAGTLTAGNKILEDVRAGTKQKQIAELQARARANANTSSAGNGDDESSNKTSSPKPTDGGQDITSFNSDK</sequence>
<feature type="transmembrane region" description="Helical" evidence="2">
    <location>
        <begin position="108"/>
        <end position="128"/>
    </location>
</feature>
<keyword evidence="2" id="KW-0472">Membrane</keyword>
<feature type="transmembrane region" description="Helical" evidence="2">
    <location>
        <begin position="588"/>
        <end position="605"/>
    </location>
</feature>
<dbReference type="EMBL" id="AALNGB010000034">
    <property type="protein sequence ID" value="EDB3628706.1"/>
    <property type="molecule type" value="Genomic_DNA"/>
</dbReference>
<dbReference type="EMBL" id="AAHLZU010000035">
    <property type="protein sequence ID" value="EBX7036080.1"/>
    <property type="molecule type" value="Genomic_DNA"/>
</dbReference>
<evidence type="ECO:0000313" key="5">
    <source>
        <dbReference type="EMBL" id="EDB3628706.1"/>
    </source>
</evidence>
<organism evidence="5">
    <name type="scientific">Salmonella typhi</name>
    <dbReference type="NCBI Taxonomy" id="90370"/>
    <lineage>
        <taxon>Bacteria</taxon>
        <taxon>Pseudomonadati</taxon>
        <taxon>Pseudomonadota</taxon>
        <taxon>Gammaproteobacteria</taxon>
        <taxon>Enterobacterales</taxon>
        <taxon>Enterobacteriaceae</taxon>
        <taxon>Salmonella</taxon>
    </lineage>
</organism>
<dbReference type="AlphaFoldDB" id="A0A626WSB2"/>
<protein>
    <submittedName>
        <fullName evidence="5">DotA/TraY family protein</fullName>
    </submittedName>
</protein>
<feature type="compositionally biased region" description="Low complexity" evidence="1">
    <location>
        <begin position="724"/>
        <end position="736"/>
    </location>
</feature>
<feature type="transmembrane region" description="Helical" evidence="2">
    <location>
        <begin position="530"/>
        <end position="552"/>
    </location>
</feature>
<accession>A0A626WSB2</accession>
<dbReference type="NCBIfam" id="TIGR04346">
    <property type="entry name" value="DotA_TraY"/>
    <property type="match status" value="1"/>
</dbReference>
<feature type="transmembrane region" description="Helical" evidence="2">
    <location>
        <begin position="60"/>
        <end position="87"/>
    </location>
</feature>
<comment type="caution">
    <text evidence="5">The sequence shown here is derived from an EMBL/GenBank/DDBJ whole genome shotgun (WGS) entry which is preliminary data.</text>
</comment>